<evidence type="ECO:0000259" key="2">
    <source>
        <dbReference type="Pfam" id="PF08327"/>
    </source>
</evidence>
<sequence length="134" mass="15315">MKISVSVEIAAPVEKAWDAYVSPDAINQWNFASDDWQCRDAKVDLRVGGKFSSHMEAKDGSFEFDFEGTYTNIVQHNLLEYSFGDRSARVVFEQVGDSSKVTVEFDAEDENEVEMQREGWQSILNNYATYVLEH</sequence>
<reference evidence="3 4" key="1">
    <citation type="submission" date="2020-05" db="EMBL/GenBank/DDBJ databases">
        <title>Aquirufa sp. strain 15G-AUS-rot a new Aquirufa species.</title>
        <authorList>
            <person name="Pitt A."/>
            <person name="Hahn M.W."/>
        </authorList>
    </citation>
    <scope>NUCLEOTIDE SEQUENCE [LARGE SCALE GENOMIC DNA]</scope>
    <source>
        <strain evidence="3 4">15G-AUS-rot</strain>
    </source>
</reference>
<evidence type="ECO:0000313" key="4">
    <source>
        <dbReference type="Proteomes" id="UP000501003"/>
    </source>
</evidence>
<comment type="similarity">
    <text evidence="1">Belongs to the AHA1 family.</text>
</comment>
<proteinExistence type="inferred from homology"/>
<dbReference type="AlphaFoldDB" id="A0A7D4TI89"/>
<protein>
    <submittedName>
        <fullName evidence="3">SRPBCC domain-containing protein</fullName>
    </submittedName>
</protein>
<keyword evidence="4" id="KW-1185">Reference proteome</keyword>
<dbReference type="Gene3D" id="3.30.530.20">
    <property type="match status" value="1"/>
</dbReference>
<dbReference type="Proteomes" id="UP000501003">
    <property type="component" value="Chromosome"/>
</dbReference>
<dbReference type="KEGG" id="aqg:HRU87_00090"/>
<organism evidence="3 4">
    <name type="scientific">Aquiluna borgnonia</name>
    <dbReference type="NCBI Taxonomy" id="2499157"/>
    <lineage>
        <taxon>Bacteria</taxon>
        <taxon>Bacillati</taxon>
        <taxon>Actinomycetota</taxon>
        <taxon>Actinomycetes</taxon>
        <taxon>Micrococcales</taxon>
        <taxon>Microbacteriaceae</taxon>
        <taxon>Luna cluster</taxon>
        <taxon>Luna-1 subcluster</taxon>
        <taxon>Aquiluna</taxon>
    </lineage>
</organism>
<dbReference type="InterPro" id="IPR023393">
    <property type="entry name" value="START-like_dom_sf"/>
</dbReference>
<evidence type="ECO:0000313" key="3">
    <source>
        <dbReference type="EMBL" id="QKJ24651.1"/>
    </source>
</evidence>
<gene>
    <name evidence="3" type="ORF">HRU87_00090</name>
</gene>
<dbReference type="Pfam" id="PF08327">
    <property type="entry name" value="AHSA1"/>
    <property type="match status" value="1"/>
</dbReference>
<dbReference type="SUPFAM" id="SSF55961">
    <property type="entry name" value="Bet v1-like"/>
    <property type="match status" value="1"/>
</dbReference>
<evidence type="ECO:0000256" key="1">
    <source>
        <dbReference type="ARBA" id="ARBA00006817"/>
    </source>
</evidence>
<dbReference type="InterPro" id="IPR013538">
    <property type="entry name" value="ASHA1/2-like_C"/>
</dbReference>
<feature type="domain" description="Activator of Hsp90 ATPase homologue 1/2-like C-terminal" evidence="2">
    <location>
        <begin position="10"/>
        <end position="130"/>
    </location>
</feature>
<dbReference type="EMBL" id="CP054056">
    <property type="protein sequence ID" value="QKJ24651.1"/>
    <property type="molecule type" value="Genomic_DNA"/>
</dbReference>
<dbReference type="RefSeq" id="WP_173492950.1">
    <property type="nucleotide sequence ID" value="NZ_CP054056.1"/>
</dbReference>
<name>A0A7D4TI89_9MICO</name>
<accession>A0A7D4TI89</accession>